<dbReference type="GO" id="GO:0005829">
    <property type="term" value="C:cytosol"/>
    <property type="evidence" value="ECO:0007669"/>
    <property type="project" value="TreeGrafter"/>
</dbReference>
<feature type="domain" description="Chaperone DnaJ C-terminal" evidence="2">
    <location>
        <begin position="2"/>
        <end position="101"/>
    </location>
</feature>
<protein>
    <submittedName>
        <fullName evidence="3">DnaJ homolog subfamily B member 4</fullName>
    </submittedName>
</protein>
<dbReference type="EMBL" id="CACTIH010005430">
    <property type="protein sequence ID" value="CAA2992008.1"/>
    <property type="molecule type" value="Genomic_DNA"/>
</dbReference>
<dbReference type="OrthoDB" id="550424at2759"/>
<dbReference type="InterPro" id="IPR008971">
    <property type="entry name" value="HSP40/DnaJ_pept-bd"/>
</dbReference>
<sequence>MGNETPGTYPADVTFIVAEKRHPLFIREGDDLQLTVEIPLVKALTGCNISVPLLGGQEKNLTIDEIIHPGYEKILQGQGMAMPKESGKRGNLLIKFLVKFPELTNQQRFDVVNILTMDNC</sequence>
<dbReference type="GO" id="GO:0051082">
    <property type="term" value="F:unfolded protein binding"/>
    <property type="evidence" value="ECO:0007669"/>
    <property type="project" value="InterPro"/>
</dbReference>
<proteinExistence type="predicted"/>
<dbReference type="FunFam" id="2.60.260.20:FF:000006">
    <property type="entry name" value="DnaJ subfamily B member 13"/>
    <property type="match status" value="1"/>
</dbReference>
<dbReference type="InterPro" id="IPR051339">
    <property type="entry name" value="DnaJ_subfamily_B"/>
</dbReference>
<dbReference type="Pfam" id="PF01556">
    <property type="entry name" value="DnaJ_C"/>
    <property type="match status" value="1"/>
</dbReference>
<keyword evidence="4" id="KW-1185">Reference proteome</keyword>
<dbReference type="SUPFAM" id="SSF49493">
    <property type="entry name" value="HSP40/DnaJ peptide-binding domain"/>
    <property type="match status" value="1"/>
</dbReference>
<dbReference type="CDD" id="cd10747">
    <property type="entry name" value="DnaJ_C"/>
    <property type="match status" value="1"/>
</dbReference>
<dbReference type="Gene3D" id="2.60.260.20">
    <property type="entry name" value="Urease metallochaperone UreE, N-terminal domain"/>
    <property type="match status" value="1"/>
</dbReference>
<evidence type="ECO:0000256" key="1">
    <source>
        <dbReference type="ARBA" id="ARBA00023186"/>
    </source>
</evidence>
<dbReference type="GO" id="GO:0051087">
    <property type="term" value="F:protein-folding chaperone binding"/>
    <property type="evidence" value="ECO:0007669"/>
    <property type="project" value="TreeGrafter"/>
</dbReference>
<name>A0A8S0SGZ6_OLEEU</name>
<dbReference type="PANTHER" id="PTHR24078:SF522">
    <property type="entry name" value="DNAJ CHAPERONE C-TERMINAL DOMAIN-CONTAINING PROTEIN"/>
    <property type="match status" value="1"/>
</dbReference>
<dbReference type="AlphaFoldDB" id="A0A8S0SGZ6"/>
<evidence type="ECO:0000313" key="4">
    <source>
        <dbReference type="Proteomes" id="UP000594638"/>
    </source>
</evidence>
<reference evidence="3 4" key="1">
    <citation type="submission" date="2019-12" db="EMBL/GenBank/DDBJ databases">
        <authorList>
            <person name="Alioto T."/>
            <person name="Alioto T."/>
            <person name="Gomez Garrido J."/>
        </authorList>
    </citation>
    <scope>NUCLEOTIDE SEQUENCE [LARGE SCALE GENOMIC DNA]</scope>
</reference>
<dbReference type="Proteomes" id="UP000594638">
    <property type="component" value="Unassembled WGS sequence"/>
</dbReference>
<accession>A0A8S0SGZ6</accession>
<organism evidence="3 4">
    <name type="scientific">Olea europaea subsp. europaea</name>
    <dbReference type="NCBI Taxonomy" id="158383"/>
    <lineage>
        <taxon>Eukaryota</taxon>
        <taxon>Viridiplantae</taxon>
        <taxon>Streptophyta</taxon>
        <taxon>Embryophyta</taxon>
        <taxon>Tracheophyta</taxon>
        <taxon>Spermatophyta</taxon>
        <taxon>Magnoliopsida</taxon>
        <taxon>eudicotyledons</taxon>
        <taxon>Gunneridae</taxon>
        <taxon>Pentapetalae</taxon>
        <taxon>asterids</taxon>
        <taxon>lamiids</taxon>
        <taxon>Lamiales</taxon>
        <taxon>Oleaceae</taxon>
        <taxon>Oleeae</taxon>
        <taxon>Olea</taxon>
    </lineage>
</organism>
<evidence type="ECO:0000313" key="3">
    <source>
        <dbReference type="EMBL" id="CAA2992008.1"/>
    </source>
</evidence>
<dbReference type="GO" id="GO:0006457">
    <property type="term" value="P:protein folding"/>
    <property type="evidence" value="ECO:0007669"/>
    <property type="project" value="InterPro"/>
</dbReference>
<evidence type="ECO:0000259" key="2">
    <source>
        <dbReference type="Pfam" id="PF01556"/>
    </source>
</evidence>
<dbReference type="InterPro" id="IPR002939">
    <property type="entry name" value="DnaJ_C"/>
</dbReference>
<dbReference type="PANTHER" id="PTHR24078">
    <property type="entry name" value="DNAJ HOMOLOG SUBFAMILY C MEMBER"/>
    <property type="match status" value="1"/>
</dbReference>
<dbReference type="Gramene" id="OE9A111287T1">
    <property type="protein sequence ID" value="OE9A111287C1"/>
    <property type="gene ID" value="OE9A111287"/>
</dbReference>
<comment type="caution">
    <text evidence="3">The sequence shown here is derived from an EMBL/GenBank/DDBJ whole genome shotgun (WGS) entry which is preliminary data.</text>
</comment>
<keyword evidence="1" id="KW-0143">Chaperone</keyword>
<gene>
    <name evidence="3" type="ORF">OLEA9_A111287</name>
</gene>